<keyword evidence="1" id="KW-0677">Repeat</keyword>
<organism evidence="3 4">
    <name type="scientific">Elasticomyces elasticus</name>
    <dbReference type="NCBI Taxonomy" id="574655"/>
    <lineage>
        <taxon>Eukaryota</taxon>
        <taxon>Fungi</taxon>
        <taxon>Dikarya</taxon>
        <taxon>Ascomycota</taxon>
        <taxon>Pezizomycotina</taxon>
        <taxon>Dothideomycetes</taxon>
        <taxon>Dothideomycetidae</taxon>
        <taxon>Mycosphaerellales</taxon>
        <taxon>Teratosphaeriaceae</taxon>
        <taxon>Elasticomyces</taxon>
    </lineage>
</organism>
<accession>A0AAN8A4H5</accession>
<dbReference type="PANTHER" id="PTHR24123">
    <property type="entry name" value="ANKYRIN REPEAT-CONTAINING"/>
    <property type="match status" value="1"/>
</dbReference>
<dbReference type="InterPro" id="IPR002110">
    <property type="entry name" value="Ankyrin_rpt"/>
</dbReference>
<evidence type="ECO:0000313" key="3">
    <source>
        <dbReference type="EMBL" id="KAK5704369.1"/>
    </source>
</evidence>
<reference evidence="3" key="1">
    <citation type="submission" date="2023-08" db="EMBL/GenBank/DDBJ databases">
        <title>Black Yeasts Isolated from many extreme environments.</title>
        <authorList>
            <person name="Coleine C."/>
            <person name="Stajich J.E."/>
            <person name="Selbmann L."/>
        </authorList>
    </citation>
    <scope>NUCLEOTIDE SEQUENCE</scope>
    <source>
        <strain evidence="3">CCFEE 5810</strain>
    </source>
</reference>
<proteinExistence type="predicted"/>
<dbReference type="Proteomes" id="UP001310594">
    <property type="component" value="Unassembled WGS sequence"/>
</dbReference>
<sequence length="1538" mass="169274">MDSALSDRRVSNLLKDVDVVLPEKISKLAKPLHYDFQPAEPTNIDEARKLLVQHRVNAPDYKPPEQQLRHKFSIIRIRERRIDTANWMFTKHEVAKTFGSLLSSLPLPNPSVAQALLSHVPISSVDDLWRHFHDPKLEKRDSSRIRNSIGLVRSLSSLRSSVLPQTSWLDEVTRRNDLDYIRLLCQIGINQGARNRALGIALTHRYISAVEILLSYGAVASFHRTVILEQLNKDDIVLAKLLLSAPDAMSVEDWRFCMTPQVQKYPTILPLCLAHRPEVVCAPLFLKALESQNLRAATIILAYGGAGQIPLNTTTGPSIRIAAFQLVTDVHDDERRHEFFKLLDTFGYLADDPMLRWELFRDVKIRHFPLIQILTKAGVVSDTEPNNALSWAVAQMELDVLALLKDNVSGPVSPALELVPDSALEPSVIRLLELLAPHKLLGEPLHSLLVRAACKQHTRLVEKLLQVGASTEYRQAAAICAALQSLDFELLTILFTSRCNAAILSAAIPAAMGHKSRPDRFKAMKALAEKGVSAHMLHGPLRLLVSEEGPTDSKLVALLLKHGAPVEEGRDDSGNPVLVATNRGDLPVLRMLCNAGPRVDTLSKAIPIAFSTIKTSGHQEALAAMKLLLHKGATGELVSQTLLRAAQDRQLSIVRLLVENGVDANYKGGRCFETAVMSRDVELLRILCVKCPPNQTSTEAVLPTAMDTAYHELVTLDTILIFSKAAAAALDATWSSNRLRGHPKRADIILCCLRHGLDINVQNGALPYLAIQEMDLDLLKKILNVASSPSVSTMTRAFKGAASSATRSVELDAMKLLLGKAEGVQIGQTDALLPQTRLALTGDFGGLELVLEHKAVVDVNEGIALQIAAAAGALKTLSMLTSREPSYLSLNRACLAAAGSSLAPRQKTLIFEHLLTANSSTLAKNVSGLLTDSISRLPRHTQLPKLLLARRATVSLDTLKLAMEKASGSLFMLLAATIRDSDRIAALLMHGRSIKLEPGRRYSMTQCLLDLGVPVDTDDMSENLIHSLETDDFADLCFTKLFVQHGADVGYDHGKAFLLALLVPSVEAVKLLSQNIVHDSTAEIAFEIARTTSLPSAQIRIEVYRCLLQREVSKSSIYKALEDNLKSAQSDIGIVEMLLEHGADPNSHQAKCFVLTAKASTSTLFRAMCKYAKLDEVLQALLNHFQEERQVVSWFSMCLKKQVRTGRIERDDTVVQCMRKFPQGSSLLSLLLKHGATASSTRPHSLCVGWPAERCTPLIWALFSEPRIGNEAILALIAGKGAAAQPAYCTPVTGMSAILGCLIDARRTPVLDALLKINDPRIESYEVPRATFANLCTSRARSESDADIRDLPDVLPLRLAALWLGNLDAFRLSFGRHPPDNEYLHTAALLALPKIVEWLLQFGDGNHKAEEFGYMIALAVACGAKPWPWCIIANEGTDFRTRQKETMRLLAAKTKPGWRHRGKTVLHIAFDHGVDTTKAMMLALGTRHDLQRYQKYIYTDRAGTQYQPQEYITVFMEGLSMLEQVALKACVAQGGLEQ</sequence>
<gene>
    <name evidence="3" type="ORF">LTR97_003387</name>
</gene>
<dbReference type="PANTHER" id="PTHR24123:SF33">
    <property type="entry name" value="PROTEIN HOS4"/>
    <property type="match status" value="1"/>
</dbReference>
<evidence type="ECO:0000256" key="1">
    <source>
        <dbReference type="ARBA" id="ARBA00022737"/>
    </source>
</evidence>
<dbReference type="Gene3D" id="1.25.40.20">
    <property type="entry name" value="Ankyrin repeat-containing domain"/>
    <property type="match status" value="3"/>
</dbReference>
<dbReference type="SMART" id="SM00248">
    <property type="entry name" value="ANK"/>
    <property type="match status" value="11"/>
</dbReference>
<protein>
    <submittedName>
        <fullName evidence="3">Uncharacterized protein</fullName>
    </submittedName>
</protein>
<evidence type="ECO:0000256" key="2">
    <source>
        <dbReference type="ARBA" id="ARBA00023043"/>
    </source>
</evidence>
<name>A0AAN8A4H5_9PEZI</name>
<dbReference type="InterPro" id="IPR036770">
    <property type="entry name" value="Ankyrin_rpt-contain_sf"/>
</dbReference>
<keyword evidence="2" id="KW-0040">ANK repeat</keyword>
<evidence type="ECO:0000313" key="4">
    <source>
        <dbReference type="Proteomes" id="UP001310594"/>
    </source>
</evidence>
<dbReference type="SUPFAM" id="SSF48403">
    <property type="entry name" value="Ankyrin repeat"/>
    <property type="match status" value="2"/>
</dbReference>
<dbReference type="EMBL" id="JAVRQU010000004">
    <property type="protein sequence ID" value="KAK5704369.1"/>
    <property type="molecule type" value="Genomic_DNA"/>
</dbReference>
<dbReference type="InterPro" id="IPR051165">
    <property type="entry name" value="Multifunctional_ANK_Repeat"/>
</dbReference>
<comment type="caution">
    <text evidence="3">The sequence shown here is derived from an EMBL/GenBank/DDBJ whole genome shotgun (WGS) entry which is preliminary data.</text>
</comment>